<dbReference type="EMBL" id="JBHRSZ010000002">
    <property type="protein sequence ID" value="MFC3150732.1"/>
    <property type="molecule type" value="Genomic_DNA"/>
</dbReference>
<feature type="chain" id="PRO_5046791212" evidence="1">
    <location>
        <begin position="21"/>
        <end position="123"/>
    </location>
</feature>
<comment type="caution">
    <text evidence="2">The sequence shown here is derived from an EMBL/GenBank/DDBJ whole genome shotgun (WGS) entry which is preliminary data.</text>
</comment>
<dbReference type="Proteomes" id="UP001595476">
    <property type="component" value="Unassembled WGS sequence"/>
</dbReference>
<organism evidence="2 3">
    <name type="scientific">Litoribrevibacter euphylliae</name>
    <dbReference type="NCBI Taxonomy" id="1834034"/>
    <lineage>
        <taxon>Bacteria</taxon>
        <taxon>Pseudomonadati</taxon>
        <taxon>Pseudomonadota</taxon>
        <taxon>Gammaproteobacteria</taxon>
        <taxon>Oceanospirillales</taxon>
        <taxon>Oceanospirillaceae</taxon>
        <taxon>Litoribrevibacter</taxon>
    </lineage>
</organism>
<evidence type="ECO:0000256" key="1">
    <source>
        <dbReference type="SAM" id="SignalP"/>
    </source>
</evidence>
<evidence type="ECO:0000313" key="2">
    <source>
        <dbReference type="EMBL" id="MFC3150732.1"/>
    </source>
</evidence>
<reference evidence="3" key="1">
    <citation type="journal article" date="2019" name="Int. J. Syst. Evol. Microbiol.">
        <title>The Global Catalogue of Microorganisms (GCM) 10K type strain sequencing project: providing services to taxonomists for standard genome sequencing and annotation.</title>
        <authorList>
            <consortium name="The Broad Institute Genomics Platform"/>
            <consortium name="The Broad Institute Genome Sequencing Center for Infectious Disease"/>
            <person name="Wu L."/>
            <person name="Ma J."/>
        </authorList>
    </citation>
    <scope>NUCLEOTIDE SEQUENCE [LARGE SCALE GENOMIC DNA]</scope>
    <source>
        <strain evidence="3">KCTC 52438</strain>
    </source>
</reference>
<name>A0ABV7HH98_9GAMM</name>
<dbReference type="Pfam" id="PF17263">
    <property type="entry name" value="DUF5329"/>
    <property type="match status" value="1"/>
</dbReference>
<protein>
    <submittedName>
        <fullName evidence="2">DUF5329 family protein</fullName>
    </submittedName>
</protein>
<keyword evidence="3" id="KW-1185">Reference proteome</keyword>
<sequence length="123" mass="13900">MKHVKLLSVLTLLLPLHGYASDLNPEAEKQINHLLSFVSASSCKFMRNGTWHEASDAAKHIKKKYDYVLDKGLVDTAEDFIKYSATKSSFSGKKYKVKCDTAPEIESSEWLLSELTLYRSAQN</sequence>
<dbReference type="InterPro" id="IPR035242">
    <property type="entry name" value="DUF5329"/>
</dbReference>
<evidence type="ECO:0000313" key="3">
    <source>
        <dbReference type="Proteomes" id="UP001595476"/>
    </source>
</evidence>
<proteinExistence type="predicted"/>
<feature type="signal peptide" evidence="1">
    <location>
        <begin position="1"/>
        <end position="20"/>
    </location>
</feature>
<accession>A0ABV7HH98</accession>
<keyword evidence="1" id="KW-0732">Signal</keyword>
<dbReference type="RefSeq" id="WP_386718066.1">
    <property type="nucleotide sequence ID" value="NZ_JBHRSZ010000002.1"/>
</dbReference>
<gene>
    <name evidence="2" type="ORF">ACFOEK_06820</name>
</gene>